<dbReference type="SUPFAM" id="SSF117074">
    <property type="entry name" value="Hypothetical protein PA1324"/>
    <property type="match status" value="1"/>
</dbReference>
<sequence length="476" mass="53034">MTATGCGGGGGSETTPPPPPPAKLSVQGGKVIDGYVSGATVWLDINGNHLKDADEPSTVSKAAGAYQLELSEPQRACLPYSTLYVDVPVGAVDEDSGPVKEAYQMAIAPQFQPISVDQVLNISPLTTAIWDQVRTRITASDPKLSSCEQLRQNQSLRETMIHEIKTVMGDLVRRHNLSEARIHDDFIKSKDEQSYKLAQDIVKGLKAGYAYKRQLHAQYPDATFIRAEVYRGRGTRQFDDQAGVWYRNASVWRPSGYLNEWVVLDENLSKIQRVLNLRRQDSQPWGAATLKTTRTAYNFQNDGSDYLCKLNEAVEQSKDGVRYELVVHYEDPKREADPQACFNAAHAASPGPVGLREYYTDYRVGQVSYLSNLRFYAEQPEHALLKDWERLQGKSAQLDFASVIQRMAASGYRFEDEVKLPVFSWLKRSTDDSQLRITIEKSNTGPWTRTSTLADGTSRKECSADQGKTWGGSCGG</sequence>
<evidence type="ECO:0000256" key="1">
    <source>
        <dbReference type="SAM" id="MobiDB-lite"/>
    </source>
</evidence>
<dbReference type="Proteomes" id="UP000235916">
    <property type="component" value="Unassembled WGS sequence"/>
</dbReference>
<protein>
    <submittedName>
        <fullName evidence="2">Uncharacterized protein</fullName>
    </submittedName>
</protein>
<comment type="caution">
    <text evidence="2">The sequence shown here is derived from an EMBL/GenBank/DDBJ whole genome shotgun (WGS) entry which is preliminary data.</text>
</comment>
<feature type="compositionally biased region" description="Gly residues" evidence="1">
    <location>
        <begin position="1"/>
        <end position="12"/>
    </location>
</feature>
<gene>
    <name evidence="2" type="ORF">C1O66_13570</name>
</gene>
<proteinExistence type="predicted"/>
<accession>A0A2N8KYB5</accession>
<keyword evidence="3" id="KW-1185">Reference proteome</keyword>
<feature type="region of interest" description="Disordered" evidence="1">
    <location>
        <begin position="1"/>
        <end position="23"/>
    </location>
</feature>
<organism evidence="2 3">
    <name type="scientific">Kinneretia aquatilis</name>
    <dbReference type="NCBI Taxonomy" id="2070761"/>
    <lineage>
        <taxon>Bacteria</taxon>
        <taxon>Pseudomonadati</taxon>
        <taxon>Pseudomonadota</taxon>
        <taxon>Betaproteobacteria</taxon>
        <taxon>Burkholderiales</taxon>
        <taxon>Sphaerotilaceae</taxon>
        <taxon>Roseateles</taxon>
    </lineage>
</organism>
<dbReference type="AlphaFoldDB" id="A0A2N8KYB5"/>
<dbReference type="EMBL" id="POSP01000003">
    <property type="protein sequence ID" value="PND38448.1"/>
    <property type="molecule type" value="Genomic_DNA"/>
</dbReference>
<evidence type="ECO:0000313" key="3">
    <source>
        <dbReference type="Proteomes" id="UP000235916"/>
    </source>
</evidence>
<reference evidence="2 3" key="1">
    <citation type="submission" date="2018-01" db="EMBL/GenBank/DDBJ databases">
        <title>Draft genome sequence of Paucibacter aquatile CR182 isolated from freshwater of the Nakdong River.</title>
        <authorList>
            <person name="Choi A."/>
            <person name="Chung E.J."/>
        </authorList>
    </citation>
    <scope>NUCLEOTIDE SEQUENCE [LARGE SCALE GENOMIC DNA]</scope>
    <source>
        <strain evidence="2 3">CR182</strain>
    </source>
</reference>
<evidence type="ECO:0000313" key="2">
    <source>
        <dbReference type="EMBL" id="PND38448.1"/>
    </source>
</evidence>
<name>A0A2N8KYB5_9BURK</name>